<evidence type="ECO:0000313" key="1">
    <source>
        <dbReference type="EMBL" id="MCY9577424.1"/>
    </source>
</evidence>
<protein>
    <submittedName>
        <fullName evidence="1">GyrI-like domain-containing protein</fullName>
    </submittedName>
</protein>
<proteinExistence type="predicted"/>
<dbReference type="Proteomes" id="UP001527057">
    <property type="component" value="Unassembled WGS sequence"/>
</dbReference>
<name>A0ABT4F5U4_9BACI</name>
<sequence length="52" mass="5858">MFTEWFPASGYEHAGGMETYPVGRDILSQDHVTLIWIPIGKAAYSAAFFMFV</sequence>
<keyword evidence="2" id="KW-1185">Reference proteome</keyword>
<dbReference type="EMBL" id="JAMDMH010000042">
    <property type="protein sequence ID" value="MCY9577424.1"/>
    <property type="molecule type" value="Genomic_DNA"/>
</dbReference>
<dbReference type="Gene3D" id="3.20.80.10">
    <property type="entry name" value="Regulatory factor, effector binding domain"/>
    <property type="match status" value="1"/>
</dbReference>
<dbReference type="RefSeq" id="WP_237739201.1">
    <property type="nucleotide sequence ID" value="NZ_AMSH01000018.1"/>
</dbReference>
<gene>
    <name evidence="1" type="ORF">M5W27_16715</name>
</gene>
<comment type="caution">
    <text evidence="1">The sequence shown here is derived from an EMBL/GenBank/DDBJ whole genome shotgun (WGS) entry which is preliminary data.</text>
</comment>
<accession>A0ABT4F5U4</accession>
<reference evidence="1 2" key="1">
    <citation type="submission" date="2022-05" db="EMBL/GenBank/DDBJ databases">
        <title>Genome Sequencing of Bee-Associated Microbes.</title>
        <authorList>
            <person name="Dunlap C."/>
        </authorList>
    </citation>
    <scope>NUCLEOTIDE SEQUENCE [LARGE SCALE GENOMIC DNA]</scope>
    <source>
        <strain evidence="1 2">CBP-1093</strain>
    </source>
</reference>
<evidence type="ECO:0000313" key="2">
    <source>
        <dbReference type="Proteomes" id="UP001527057"/>
    </source>
</evidence>
<dbReference type="SUPFAM" id="SSF55136">
    <property type="entry name" value="Probable bacterial effector-binding domain"/>
    <property type="match status" value="1"/>
</dbReference>
<dbReference type="InterPro" id="IPR011256">
    <property type="entry name" value="Reg_factor_effector_dom_sf"/>
</dbReference>
<organism evidence="1 2">
    <name type="scientific">Bacillus xiamenensis</name>
    <dbReference type="NCBI Taxonomy" id="1178537"/>
    <lineage>
        <taxon>Bacteria</taxon>
        <taxon>Bacillati</taxon>
        <taxon>Bacillota</taxon>
        <taxon>Bacilli</taxon>
        <taxon>Bacillales</taxon>
        <taxon>Bacillaceae</taxon>
        <taxon>Bacillus</taxon>
    </lineage>
</organism>